<evidence type="ECO:0000313" key="1">
    <source>
        <dbReference type="EMBL" id="CAG8559396.1"/>
    </source>
</evidence>
<gene>
    <name evidence="1" type="ORF">FMOSSE_LOCUS6879</name>
</gene>
<comment type="caution">
    <text evidence="1">The sequence shown here is derived from an EMBL/GenBank/DDBJ whole genome shotgun (WGS) entry which is preliminary data.</text>
</comment>
<dbReference type="AlphaFoldDB" id="A0A9N9BAT2"/>
<dbReference type="Proteomes" id="UP000789375">
    <property type="component" value="Unassembled WGS sequence"/>
</dbReference>
<reference evidence="1" key="1">
    <citation type="submission" date="2021-06" db="EMBL/GenBank/DDBJ databases">
        <authorList>
            <person name="Kallberg Y."/>
            <person name="Tangrot J."/>
            <person name="Rosling A."/>
        </authorList>
    </citation>
    <scope>NUCLEOTIDE SEQUENCE</scope>
    <source>
        <strain evidence="1">87-6 pot B 2015</strain>
    </source>
</reference>
<organism evidence="1 2">
    <name type="scientific">Funneliformis mosseae</name>
    <name type="common">Endomycorrhizal fungus</name>
    <name type="synonym">Glomus mosseae</name>
    <dbReference type="NCBI Taxonomy" id="27381"/>
    <lineage>
        <taxon>Eukaryota</taxon>
        <taxon>Fungi</taxon>
        <taxon>Fungi incertae sedis</taxon>
        <taxon>Mucoromycota</taxon>
        <taxon>Glomeromycotina</taxon>
        <taxon>Glomeromycetes</taxon>
        <taxon>Glomerales</taxon>
        <taxon>Glomeraceae</taxon>
        <taxon>Funneliformis</taxon>
    </lineage>
</organism>
<accession>A0A9N9BAT2</accession>
<sequence>MLLTVRKLDEELHYEALGRFWWQSRYDNMLYPIRLGIKTLVTLKKTDFIITVVKGNSVSDFQPGYICEAKGIVSSVDNTPSGAINFLYQRLFSSKTRFFSLLICSYNNKEINKQILENIPFQPFILTVEKLQIFVGMIRISDHKDLEYAGPGYMSSFIYAIGEQKYKYYLYKKFTNDIVQ</sequence>
<proteinExistence type="predicted"/>
<evidence type="ECO:0000313" key="2">
    <source>
        <dbReference type="Proteomes" id="UP000789375"/>
    </source>
</evidence>
<protein>
    <submittedName>
        <fullName evidence="1">7144_t:CDS:1</fullName>
    </submittedName>
</protein>
<dbReference type="EMBL" id="CAJVPP010001503">
    <property type="protein sequence ID" value="CAG8559396.1"/>
    <property type="molecule type" value="Genomic_DNA"/>
</dbReference>
<name>A0A9N9BAT2_FUNMO</name>
<keyword evidence="2" id="KW-1185">Reference proteome</keyword>